<dbReference type="AlphaFoldDB" id="A0A0B3YJY4"/>
<name>A0A0B3YJY4_9ALTE</name>
<evidence type="ECO:0000313" key="2">
    <source>
        <dbReference type="EMBL" id="KHT57565.1"/>
    </source>
</evidence>
<protein>
    <submittedName>
        <fullName evidence="2">MFS transporter</fullName>
    </submittedName>
</protein>
<proteinExistence type="predicted"/>
<keyword evidence="3" id="KW-1185">Reference proteome</keyword>
<evidence type="ECO:0000313" key="3">
    <source>
        <dbReference type="Proteomes" id="UP000031197"/>
    </source>
</evidence>
<accession>A0A0B3YJY4</accession>
<dbReference type="OrthoDB" id="6334541at2"/>
<dbReference type="Proteomes" id="UP000031197">
    <property type="component" value="Unassembled WGS sequence"/>
</dbReference>
<sequence>MKTSLIAATLLTASMASSVANAEESVLQSFLTNVVTNAVASTSQEIKADVYQAVANATYHFELSPQEERGSGKVSVTDLVAAATSDGSSTEEDAD</sequence>
<comment type="caution">
    <text evidence="2">The sequence shown here is derived from an EMBL/GenBank/DDBJ whole genome shotgun (WGS) entry which is preliminary data.</text>
</comment>
<feature type="chain" id="PRO_5002087208" evidence="1">
    <location>
        <begin position="23"/>
        <end position="95"/>
    </location>
</feature>
<dbReference type="RefSeq" id="WP_039216335.1">
    <property type="nucleotide sequence ID" value="NZ_JWLW01000002.1"/>
</dbReference>
<keyword evidence="1" id="KW-0732">Signal</keyword>
<organism evidence="2 3">
    <name type="scientific">Alteromonas marina</name>
    <dbReference type="NCBI Taxonomy" id="203795"/>
    <lineage>
        <taxon>Bacteria</taxon>
        <taxon>Pseudomonadati</taxon>
        <taxon>Pseudomonadota</taxon>
        <taxon>Gammaproteobacteria</taxon>
        <taxon>Alteromonadales</taxon>
        <taxon>Alteromonadaceae</taxon>
        <taxon>Alteromonas/Salinimonas group</taxon>
        <taxon>Alteromonas</taxon>
    </lineage>
</organism>
<evidence type="ECO:0000256" key="1">
    <source>
        <dbReference type="SAM" id="SignalP"/>
    </source>
</evidence>
<reference evidence="2 3" key="1">
    <citation type="submission" date="2014-12" db="EMBL/GenBank/DDBJ databases">
        <title>Genome sequencing of Alteromonas marina AD001.</title>
        <authorList>
            <person name="Adrian T.G.S."/>
            <person name="Chan K.G."/>
        </authorList>
    </citation>
    <scope>NUCLEOTIDE SEQUENCE [LARGE SCALE GENOMIC DNA]</scope>
    <source>
        <strain evidence="2 3">AD001</strain>
    </source>
</reference>
<gene>
    <name evidence="2" type="ORF">RJ41_00995</name>
</gene>
<feature type="signal peptide" evidence="1">
    <location>
        <begin position="1"/>
        <end position="22"/>
    </location>
</feature>
<dbReference type="EMBL" id="JWLW01000002">
    <property type="protein sequence ID" value="KHT57565.1"/>
    <property type="molecule type" value="Genomic_DNA"/>
</dbReference>